<evidence type="ECO:0000313" key="2">
    <source>
        <dbReference type="Proteomes" id="UP000182983"/>
    </source>
</evidence>
<evidence type="ECO:0000313" key="1">
    <source>
        <dbReference type="EMBL" id="SEH31186.1"/>
    </source>
</evidence>
<protein>
    <submittedName>
        <fullName evidence="1">Uncharacterized protein</fullName>
    </submittedName>
</protein>
<keyword evidence="2" id="KW-1185">Reference proteome</keyword>
<dbReference type="Proteomes" id="UP000182983">
    <property type="component" value="Unassembled WGS sequence"/>
</dbReference>
<dbReference type="AlphaFoldDB" id="A0A1H6H6X4"/>
<dbReference type="EMBL" id="FNWO01000003">
    <property type="protein sequence ID" value="SEH31186.1"/>
    <property type="molecule type" value="Genomic_DNA"/>
</dbReference>
<organism evidence="1 2">
    <name type="scientific">Magnetospirillum fulvum</name>
    <name type="common">Rhodospirillum fulvum</name>
    <dbReference type="NCBI Taxonomy" id="1082"/>
    <lineage>
        <taxon>Bacteria</taxon>
        <taxon>Pseudomonadati</taxon>
        <taxon>Pseudomonadota</taxon>
        <taxon>Alphaproteobacteria</taxon>
        <taxon>Rhodospirillales</taxon>
        <taxon>Rhodospirillaceae</taxon>
        <taxon>Magnetospirillum</taxon>
    </lineage>
</organism>
<dbReference type="OrthoDB" id="9819350at2"/>
<reference evidence="2" key="1">
    <citation type="submission" date="2016-10" db="EMBL/GenBank/DDBJ databases">
        <authorList>
            <person name="Varghese N."/>
            <person name="Submissions S."/>
        </authorList>
    </citation>
    <scope>NUCLEOTIDE SEQUENCE [LARGE SCALE GENOMIC DNA]</scope>
    <source>
        <strain evidence="2">DSM 13234</strain>
    </source>
</reference>
<proteinExistence type="predicted"/>
<gene>
    <name evidence="1" type="ORF">SAMN04244559_01095</name>
</gene>
<name>A0A1H6H6X4_MAGFU</name>
<dbReference type="RefSeq" id="WP_074766309.1">
    <property type="nucleotide sequence ID" value="NZ_FNWO01000003.1"/>
</dbReference>
<sequence length="239" mass="26989">MARFPITLADLTDPAGARDRQLKADKLTLYAEIAGATLHQQERHHSDKMGLEGARLDQNERHHSDDMTLAYSKLDYEREKDERDRDAAKQKAMIEQRGSMSLERLRHSNAVGLVNAQVSADISKRARSLPYDYSQSVLKRGEDSDHALSQALGNILTAKVQGKISEHLADQTERHRANERSHEIVMACLQSRLRKDELTHEEATRFAVRMIERANSAPTPPTPEEVDSWIEALKGRGAF</sequence>
<accession>A0A1H6H6X4</accession>